<dbReference type="Proteomes" id="UP001439875">
    <property type="component" value="Unassembled WGS sequence"/>
</dbReference>
<protein>
    <submittedName>
        <fullName evidence="1">Uncharacterized protein</fullName>
    </submittedName>
</protein>
<accession>A0ACC6SBW1</accession>
<reference evidence="1" key="1">
    <citation type="submission" date="2024-03" db="EMBL/GenBank/DDBJ databases">
        <title>Human intestinal bacterial collection.</title>
        <authorList>
            <person name="Pauvert C."/>
            <person name="Hitch T.C.A."/>
            <person name="Clavel T."/>
        </authorList>
    </citation>
    <scope>NUCLEOTIDE SEQUENCE</scope>
    <source>
        <strain evidence="1">CLA-AA-H227</strain>
    </source>
</reference>
<keyword evidence="2" id="KW-1185">Reference proteome</keyword>
<organism evidence="1 2">
    <name type="scientific">Robertmurraya yapensis</name>
    <name type="common">ex Hitch et al 2024</name>
    <dbReference type="NCBI Taxonomy" id="3133160"/>
    <lineage>
        <taxon>Bacteria</taxon>
        <taxon>Bacillati</taxon>
        <taxon>Bacillota</taxon>
        <taxon>Bacilli</taxon>
        <taxon>Bacillales</taxon>
        <taxon>Bacillaceae</taxon>
        <taxon>Robertmurraya</taxon>
    </lineage>
</organism>
<name>A0ACC6SBW1_9BACI</name>
<comment type="caution">
    <text evidence="1">The sequence shown here is derived from an EMBL/GenBank/DDBJ whole genome shotgun (WGS) entry which is preliminary data.</text>
</comment>
<dbReference type="EMBL" id="JBBMEW010000010">
    <property type="protein sequence ID" value="MEQ2527585.1"/>
    <property type="molecule type" value="Genomic_DNA"/>
</dbReference>
<sequence length="45" mass="5286">MKNIHIRSILTVSKEELFDEKSIELLEFMTGNQLTPEQYCTVNQN</sequence>
<proteinExistence type="predicted"/>
<gene>
    <name evidence="1" type="ORF">WMO40_12805</name>
</gene>
<evidence type="ECO:0000313" key="1">
    <source>
        <dbReference type="EMBL" id="MEQ2527585.1"/>
    </source>
</evidence>
<evidence type="ECO:0000313" key="2">
    <source>
        <dbReference type="Proteomes" id="UP001439875"/>
    </source>
</evidence>